<sequence length="154" mass="18394">MEREVIIIDTNSYLSFHYLGCDKSGRKLFLALPREKSNSIEWTAGNIHDENLNFIASWYDWFAINFLEEHFTMMENGVKDFRQIITDTWLTDKEIIQLMFLHGKFYFQRLQLGYIQALGIDEAKSVFETMINPYEIVKEMNQLFIDKSKDWPIF</sequence>
<organism evidence="1 2">
    <name type="scientific">Enterococcus cecorum</name>
    <dbReference type="NCBI Taxonomy" id="44008"/>
    <lineage>
        <taxon>Bacteria</taxon>
        <taxon>Bacillati</taxon>
        <taxon>Bacillota</taxon>
        <taxon>Bacilli</taxon>
        <taxon>Lactobacillales</taxon>
        <taxon>Enterococcaceae</taxon>
        <taxon>Enterococcus</taxon>
    </lineage>
</organism>
<reference evidence="2" key="1">
    <citation type="submission" date="2017-04" db="EMBL/GenBank/DDBJ databases">
        <title>Function of individual gut microbiota members based on whole genome sequencing of pure cultures obtained from chicken caecum.</title>
        <authorList>
            <person name="Medvecky M."/>
            <person name="Cejkova D."/>
            <person name="Polansky O."/>
            <person name="Karasova D."/>
            <person name="Kubasova T."/>
            <person name="Cizek A."/>
            <person name="Rychlik I."/>
        </authorList>
    </citation>
    <scope>NUCLEOTIDE SEQUENCE [LARGE SCALE GENOMIC DNA]</scope>
    <source>
        <strain evidence="2">An144</strain>
    </source>
</reference>
<accession>A0A1Y4QQ77</accession>
<comment type="caution">
    <text evidence="1">The sequence shown here is derived from an EMBL/GenBank/DDBJ whole genome shotgun (WGS) entry which is preliminary data.</text>
</comment>
<dbReference type="AlphaFoldDB" id="A0A1Y4QQ77"/>
<protein>
    <submittedName>
        <fullName evidence="1">Uncharacterized protein</fullName>
    </submittedName>
</protein>
<evidence type="ECO:0000313" key="1">
    <source>
        <dbReference type="EMBL" id="OUQ07484.1"/>
    </source>
</evidence>
<dbReference type="Proteomes" id="UP000196074">
    <property type="component" value="Unassembled WGS sequence"/>
</dbReference>
<evidence type="ECO:0000313" key="2">
    <source>
        <dbReference type="Proteomes" id="UP000196074"/>
    </source>
</evidence>
<gene>
    <name evidence="1" type="ORF">B5E88_12115</name>
</gene>
<dbReference type="RefSeq" id="WP_047338952.1">
    <property type="nucleotide sequence ID" value="NZ_JAXOGZ010000008.1"/>
</dbReference>
<name>A0A1Y4QQ77_9ENTE</name>
<dbReference type="EMBL" id="NFLC01000052">
    <property type="protein sequence ID" value="OUQ07484.1"/>
    <property type="molecule type" value="Genomic_DNA"/>
</dbReference>
<proteinExistence type="predicted"/>